<evidence type="ECO:0000259" key="7">
    <source>
        <dbReference type="Pfam" id="PF01061"/>
    </source>
</evidence>
<comment type="caution">
    <text evidence="8">The sequence shown here is derived from an EMBL/GenBank/DDBJ whole genome shotgun (WGS) entry which is preliminary data.</text>
</comment>
<organism evidence="8 9">
    <name type="scientific">Haematococcus lacustris</name>
    <name type="common">Green alga</name>
    <name type="synonym">Haematococcus pluvialis</name>
    <dbReference type="NCBI Taxonomy" id="44745"/>
    <lineage>
        <taxon>Eukaryota</taxon>
        <taxon>Viridiplantae</taxon>
        <taxon>Chlorophyta</taxon>
        <taxon>core chlorophytes</taxon>
        <taxon>Chlorophyceae</taxon>
        <taxon>CS clade</taxon>
        <taxon>Chlamydomonadales</taxon>
        <taxon>Haematococcaceae</taxon>
        <taxon>Haematococcus</taxon>
    </lineage>
</organism>
<dbReference type="GO" id="GO:0016020">
    <property type="term" value="C:membrane"/>
    <property type="evidence" value="ECO:0007669"/>
    <property type="project" value="UniProtKB-SubCell"/>
</dbReference>
<dbReference type="InterPro" id="IPR013525">
    <property type="entry name" value="ABC2_TM"/>
</dbReference>
<evidence type="ECO:0000256" key="6">
    <source>
        <dbReference type="SAM" id="Phobius"/>
    </source>
</evidence>
<feature type="transmembrane region" description="Helical" evidence="6">
    <location>
        <begin position="121"/>
        <end position="143"/>
    </location>
</feature>
<evidence type="ECO:0000256" key="2">
    <source>
        <dbReference type="ARBA" id="ARBA00022448"/>
    </source>
</evidence>
<feature type="non-terminal residue" evidence="8">
    <location>
        <position position="228"/>
    </location>
</feature>
<sequence>MRDKASTMARIGANVTSALMFGLIFFRMGRSQSAIQDRMGLLQVAAINTAMGSLVKTLNIFPRERLIVNRERARHSYHTACYLAGKLLAELPVSALFPLLFSTIVYPLCGLNPRLPRFLRFLAIITTESFTSSAFGLMVGAFAPSVEAAVAIGPAAMTLWASLIKQAFAALAINEFKGQRFEADPQGGGMTDGQQVLNWLSFGGSSVGGALVQQARIMAFYYIAAYSL</sequence>
<keyword evidence="3 6" id="KW-0812">Transmembrane</keyword>
<evidence type="ECO:0000313" key="8">
    <source>
        <dbReference type="EMBL" id="GFH07732.1"/>
    </source>
</evidence>
<keyword evidence="2" id="KW-0813">Transport</keyword>
<dbReference type="GO" id="GO:0140359">
    <property type="term" value="F:ABC-type transporter activity"/>
    <property type="evidence" value="ECO:0007669"/>
    <property type="project" value="InterPro"/>
</dbReference>
<dbReference type="PANTHER" id="PTHR48041">
    <property type="entry name" value="ABC TRANSPORTER G FAMILY MEMBER 28"/>
    <property type="match status" value="1"/>
</dbReference>
<feature type="non-terminal residue" evidence="8">
    <location>
        <position position="1"/>
    </location>
</feature>
<dbReference type="EMBL" id="BLLF01000112">
    <property type="protein sequence ID" value="GFH07732.1"/>
    <property type="molecule type" value="Genomic_DNA"/>
</dbReference>
<gene>
    <name evidence="8" type="ORF">HaLaN_02574</name>
</gene>
<accession>A0A699YXI4</accession>
<dbReference type="AlphaFoldDB" id="A0A699YXI4"/>
<dbReference type="PANTHER" id="PTHR48041:SF41">
    <property type="entry name" value="ABC TRANSPORTER G FAMILY"/>
    <property type="match status" value="1"/>
</dbReference>
<reference evidence="8 9" key="1">
    <citation type="submission" date="2020-02" db="EMBL/GenBank/DDBJ databases">
        <title>Draft genome sequence of Haematococcus lacustris strain NIES-144.</title>
        <authorList>
            <person name="Morimoto D."/>
            <person name="Nakagawa S."/>
            <person name="Yoshida T."/>
            <person name="Sawayama S."/>
        </authorList>
    </citation>
    <scope>NUCLEOTIDE SEQUENCE [LARGE SCALE GENOMIC DNA]</scope>
    <source>
        <strain evidence="8 9">NIES-144</strain>
    </source>
</reference>
<comment type="subcellular location">
    <subcellularLocation>
        <location evidence="1">Membrane</location>
        <topology evidence="1">Multi-pass membrane protein</topology>
    </subcellularLocation>
</comment>
<keyword evidence="9" id="KW-1185">Reference proteome</keyword>
<dbReference type="InterPro" id="IPR050352">
    <property type="entry name" value="ABCG_transporters"/>
</dbReference>
<evidence type="ECO:0000256" key="4">
    <source>
        <dbReference type="ARBA" id="ARBA00022989"/>
    </source>
</evidence>
<dbReference type="Pfam" id="PF01061">
    <property type="entry name" value="ABC2_membrane"/>
    <property type="match status" value="1"/>
</dbReference>
<keyword evidence="4 6" id="KW-1133">Transmembrane helix</keyword>
<evidence type="ECO:0000256" key="1">
    <source>
        <dbReference type="ARBA" id="ARBA00004141"/>
    </source>
</evidence>
<evidence type="ECO:0000256" key="5">
    <source>
        <dbReference type="ARBA" id="ARBA00023136"/>
    </source>
</evidence>
<name>A0A699YXI4_HAELA</name>
<evidence type="ECO:0000313" key="9">
    <source>
        <dbReference type="Proteomes" id="UP000485058"/>
    </source>
</evidence>
<keyword evidence="5 6" id="KW-0472">Membrane</keyword>
<dbReference type="Proteomes" id="UP000485058">
    <property type="component" value="Unassembled WGS sequence"/>
</dbReference>
<feature type="transmembrane region" description="Helical" evidence="6">
    <location>
        <begin position="149"/>
        <end position="173"/>
    </location>
</feature>
<feature type="domain" description="ABC-2 type transporter transmembrane" evidence="7">
    <location>
        <begin position="2"/>
        <end position="161"/>
    </location>
</feature>
<proteinExistence type="predicted"/>
<protein>
    <submittedName>
        <fullName evidence="8">ABC transporter domain-containing protein</fullName>
    </submittedName>
</protein>
<feature type="transmembrane region" description="Helical" evidence="6">
    <location>
        <begin position="91"/>
        <end position="109"/>
    </location>
</feature>
<evidence type="ECO:0000256" key="3">
    <source>
        <dbReference type="ARBA" id="ARBA00022692"/>
    </source>
</evidence>